<evidence type="ECO:0000259" key="1">
    <source>
        <dbReference type="PROSITE" id="PS50994"/>
    </source>
</evidence>
<protein>
    <submittedName>
        <fullName evidence="2">Helix-turn-helix protein</fullName>
    </submittedName>
</protein>
<dbReference type="Pfam" id="PF00665">
    <property type="entry name" value="rve"/>
    <property type="match status" value="1"/>
</dbReference>
<dbReference type="InterPro" id="IPR036397">
    <property type="entry name" value="RNaseH_sf"/>
</dbReference>
<dbReference type="PANTHER" id="PTHR46889">
    <property type="entry name" value="TRANSPOSASE INSF FOR INSERTION SEQUENCE IS3B-RELATED"/>
    <property type="match status" value="1"/>
</dbReference>
<dbReference type="Proteomes" id="UP000244110">
    <property type="component" value="Unassembled WGS sequence"/>
</dbReference>
<dbReference type="NCBIfam" id="NF033516">
    <property type="entry name" value="transpos_IS3"/>
    <property type="match status" value="1"/>
</dbReference>
<sequence length="241" mass="28177">MVTFVDSNKAEYRVEPICNEIWIAPSSYYEHKARERDPDRLPDRIKRDMRLELDIQRVWKDNFRVYGARKVWRQLLREGIGVARCTVERLMKRLGMQGLRRGKKCWTTIADDLLDRPKDKVNRQFVAARPNQLWVADITFVATWTGFVYVAFITDVFARYIVGWRVSRSLRTDLVLDALEQALWFRKETAGLIHHSDRGSQGASKAYRNLLKAYGFIGSITKPAMKHSRLRRVPLAPVQSH</sequence>
<dbReference type="PROSITE" id="PS50994">
    <property type="entry name" value="INTEGRASE"/>
    <property type="match status" value="1"/>
</dbReference>
<organism evidence="2 3">
    <name type="scientific">Nitrosomonas ureae</name>
    <dbReference type="NCBI Taxonomy" id="44577"/>
    <lineage>
        <taxon>Bacteria</taxon>
        <taxon>Pseudomonadati</taxon>
        <taxon>Pseudomonadota</taxon>
        <taxon>Betaproteobacteria</taxon>
        <taxon>Nitrosomonadales</taxon>
        <taxon>Nitrosomonadaceae</taxon>
        <taxon>Nitrosomonas</taxon>
    </lineage>
</organism>
<dbReference type="GO" id="GO:0015074">
    <property type="term" value="P:DNA integration"/>
    <property type="evidence" value="ECO:0007669"/>
    <property type="project" value="InterPro"/>
</dbReference>
<name>A0A2T5ITV5_9PROT</name>
<evidence type="ECO:0000313" key="3">
    <source>
        <dbReference type="Proteomes" id="UP000244110"/>
    </source>
</evidence>
<accession>A0A2T5ITV5</accession>
<dbReference type="Pfam" id="PF13276">
    <property type="entry name" value="HTH_21"/>
    <property type="match status" value="1"/>
</dbReference>
<dbReference type="InterPro" id="IPR025948">
    <property type="entry name" value="HTH-like_dom"/>
</dbReference>
<comment type="caution">
    <text evidence="2">The sequence shown here is derived from an EMBL/GenBank/DDBJ whole genome shotgun (WGS) entry which is preliminary data.</text>
</comment>
<dbReference type="InterPro" id="IPR050900">
    <property type="entry name" value="Transposase_IS3/IS150/IS904"/>
</dbReference>
<gene>
    <name evidence="2" type="ORF">C8R28_100671</name>
</gene>
<dbReference type="PANTHER" id="PTHR46889:SF4">
    <property type="entry name" value="TRANSPOSASE INSO FOR INSERTION SEQUENCE ELEMENT IS911B-RELATED"/>
    <property type="match status" value="1"/>
</dbReference>
<dbReference type="InterPro" id="IPR048020">
    <property type="entry name" value="Transpos_IS3"/>
</dbReference>
<dbReference type="InterPro" id="IPR001584">
    <property type="entry name" value="Integrase_cat-core"/>
</dbReference>
<reference evidence="2 3" key="1">
    <citation type="submission" date="2018-04" db="EMBL/GenBank/DDBJ databases">
        <title>Active sludge and wastewater microbial communities from Klosterneuburg, Austria.</title>
        <authorList>
            <person name="Wagner M."/>
        </authorList>
    </citation>
    <scope>NUCLEOTIDE SEQUENCE [LARGE SCALE GENOMIC DNA]</scope>
    <source>
        <strain evidence="2 3">Nm4</strain>
    </source>
</reference>
<proteinExistence type="predicted"/>
<dbReference type="SUPFAM" id="SSF53098">
    <property type="entry name" value="Ribonuclease H-like"/>
    <property type="match status" value="1"/>
</dbReference>
<dbReference type="Gene3D" id="3.30.420.10">
    <property type="entry name" value="Ribonuclease H-like superfamily/Ribonuclease H"/>
    <property type="match status" value="1"/>
</dbReference>
<evidence type="ECO:0000313" key="2">
    <source>
        <dbReference type="EMBL" id="PTQ87309.1"/>
    </source>
</evidence>
<dbReference type="GO" id="GO:0003676">
    <property type="term" value="F:nucleic acid binding"/>
    <property type="evidence" value="ECO:0007669"/>
    <property type="project" value="InterPro"/>
</dbReference>
<dbReference type="AlphaFoldDB" id="A0A2T5ITV5"/>
<dbReference type="InterPro" id="IPR012337">
    <property type="entry name" value="RNaseH-like_sf"/>
</dbReference>
<feature type="domain" description="Integrase catalytic" evidence="1">
    <location>
        <begin position="126"/>
        <end position="241"/>
    </location>
</feature>
<dbReference type="EMBL" id="QAOL01000006">
    <property type="protein sequence ID" value="PTQ87309.1"/>
    <property type="molecule type" value="Genomic_DNA"/>
</dbReference>